<protein>
    <submittedName>
        <fullName evidence="2">Uncharacterized protein</fullName>
    </submittedName>
</protein>
<name>A0A058ZF39_FONAL</name>
<feature type="compositionally biased region" description="Polar residues" evidence="1">
    <location>
        <begin position="376"/>
        <end position="389"/>
    </location>
</feature>
<feature type="compositionally biased region" description="Low complexity" evidence="1">
    <location>
        <begin position="289"/>
        <end position="299"/>
    </location>
</feature>
<feature type="region of interest" description="Disordered" evidence="1">
    <location>
        <begin position="1"/>
        <end position="135"/>
    </location>
</feature>
<sequence>MNHFRIGSKEAFSGHEKRFFRDTKPVPANEGLGLRLAAKKATRHRDSARRAGGQTSPRDPKIVAAAAAVSATTEPQGTSGQSPTAGNLDASPTGAPSREAPAPSASASLPTEPVSHARADVPGEMPASTPPLTTPFQGLSASFDPSVAPSRLRSFVDLGGKHVETGGQIHFSDGPHPRVAHPCVLSSCYIDDLQECLALSSPLPASMVSGSTPFAFDILSPGSYILSKDAALLSEVLTAALAGVMTNESLDFSASPAPLSAEEESMAESDSELHTLSLCPASPVPPVAGAPGPKAAPSSRPLLPPVLDVSATPSPEPVADSSSVTPRPAARPDHSPVITDSTTRSMANTQASASPALFDQRAPLGSATTAGEAPSTPKTPSARPSSSAGTPAVASSPSIASRASSTARRTRTRSRKHPAEAAAVSPPQQADILRGLLAPSRTKTAGTPVAGAGASTAAPASTAATTAPPTMATVQPQPVPAMLPQQQQQQQQQQPSIVETPFQRMAPFLQRPADDHHLRRVVGGDVLLPHSTPRLNAPGMGYGGGSMTPGFQPLPSLAQQQLNSSPQLSAPLAIPPQHQHSLGGGTLAGTPQLFYLSNGQMVPVASSALGGMALPSLQQQQQQQQQQLLQMQLQMPLQQPRFVPELQQPQFQQFPQLQHPLQPMHPMQQQQQPMQYQQPMQLPIMGSVFEPAPPPPPPPPPTADMDSCKRIILSLMKNYGADLVLRGLASVCWVTSNVGSSAEQPSQPLRWNQMFIDHHLPTLGTPSSDELRDYLQRWGALAVVLEQLLILAPSPRRVGEGAQHPSDQSFVRVAVDKMFAFTLLSSLEAEILPSRQPPGPGPADCSTPRSGASSSS</sequence>
<feature type="compositionally biased region" description="Low complexity" evidence="1">
    <location>
        <begin position="95"/>
        <end position="110"/>
    </location>
</feature>
<feature type="compositionally biased region" description="Polar residues" evidence="1">
    <location>
        <begin position="338"/>
        <end position="353"/>
    </location>
</feature>
<feature type="region of interest" description="Disordered" evidence="1">
    <location>
        <begin position="252"/>
        <end position="496"/>
    </location>
</feature>
<evidence type="ECO:0000256" key="1">
    <source>
        <dbReference type="SAM" id="MobiDB-lite"/>
    </source>
</evidence>
<reference evidence="2" key="1">
    <citation type="submission" date="2013-04" db="EMBL/GenBank/DDBJ databases">
        <title>The Genome Sequence of Fonticula alba ATCC 38817.</title>
        <authorList>
            <consortium name="The Broad Institute Genomics Platform"/>
            <person name="Russ C."/>
            <person name="Cuomo C."/>
            <person name="Burger G."/>
            <person name="Gray M.W."/>
            <person name="Holland P.W.H."/>
            <person name="King N."/>
            <person name="Lang F.B.F."/>
            <person name="Roger A.J."/>
            <person name="Ruiz-Trillo I."/>
            <person name="Brown M."/>
            <person name="Walker B."/>
            <person name="Young S."/>
            <person name="Zeng Q."/>
            <person name="Gargeya S."/>
            <person name="Fitzgerald M."/>
            <person name="Haas B."/>
            <person name="Abouelleil A."/>
            <person name="Allen A.W."/>
            <person name="Alvarado L."/>
            <person name="Arachchi H.M."/>
            <person name="Berlin A.M."/>
            <person name="Chapman S.B."/>
            <person name="Gainer-Dewar J."/>
            <person name="Goldberg J."/>
            <person name="Griggs A."/>
            <person name="Gujja S."/>
            <person name="Hansen M."/>
            <person name="Howarth C."/>
            <person name="Imamovic A."/>
            <person name="Ireland A."/>
            <person name="Larimer J."/>
            <person name="McCowan C."/>
            <person name="Murphy C."/>
            <person name="Pearson M."/>
            <person name="Poon T.W."/>
            <person name="Priest M."/>
            <person name="Roberts A."/>
            <person name="Saif S."/>
            <person name="Shea T."/>
            <person name="Sisk P."/>
            <person name="Sykes S."/>
            <person name="Wortman J."/>
            <person name="Nusbaum C."/>
            <person name="Birren B."/>
        </authorList>
    </citation>
    <scope>NUCLEOTIDE SEQUENCE [LARGE SCALE GENOMIC DNA]</scope>
    <source>
        <strain evidence="2">ATCC 38817</strain>
    </source>
</reference>
<evidence type="ECO:0000313" key="2">
    <source>
        <dbReference type="EMBL" id="KCV72571.1"/>
    </source>
</evidence>
<dbReference type="Proteomes" id="UP000030693">
    <property type="component" value="Unassembled WGS sequence"/>
</dbReference>
<dbReference type="GeneID" id="20524887"/>
<keyword evidence="3" id="KW-1185">Reference proteome</keyword>
<evidence type="ECO:0000313" key="3">
    <source>
        <dbReference type="Proteomes" id="UP000030693"/>
    </source>
</evidence>
<dbReference type="RefSeq" id="XP_009492272.1">
    <property type="nucleotide sequence ID" value="XM_009493997.1"/>
</dbReference>
<dbReference type="AlphaFoldDB" id="A0A058ZF39"/>
<feature type="compositionally biased region" description="Polar residues" evidence="1">
    <location>
        <begin position="847"/>
        <end position="856"/>
    </location>
</feature>
<feature type="compositionally biased region" description="Low complexity" evidence="1">
    <location>
        <begin position="444"/>
        <end position="495"/>
    </location>
</feature>
<dbReference type="STRING" id="691883.A0A058ZF39"/>
<dbReference type="OMA" id="DEHMKEN"/>
<accession>A0A058ZF39</accession>
<organism evidence="2">
    <name type="scientific">Fonticula alba</name>
    <name type="common">Slime mold</name>
    <dbReference type="NCBI Taxonomy" id="691883"/>
    <lineage>
        <taxon>Eukaryota</taxon>
        <taxon>Rotosphaerida</taxon>
        <taxon>Fonticulaceae</taxon>
        <taxon>Fonticula</taxon>
    </lineage>
</organism>
<feature type="compositionally biased region" description="Basic and acidic residues" evidence="1">
    <location>
        <begin position="12"/>
        <end position="24"/>
    </location>
</feature>
<gene>
    <name evidence="2" type="ORF">H696_00162</name>
</gene>
<proteinExistence type="predicted"/>
<feature type="compositionally biased region" description="Low complexity" evidence="1">
    <location>
        <begin position="390"/>
        <end position="407"/>
    </location>
</feature>
<dbReference type="EMBL" id="KB932201">
    <property type="protein sequence ID" value="KCV72571.1"/>
    <property type="molecule type" value="Genomic_DNA"/>
</dbReference>
<feature type="region of interest" description="Disordered" evidence="1">
    <location>
        <begin position="832"/>
        <end position="856"/>
    </location>
</feature>
<feature type="compositionally biased region" description="Acidic residues" evidence="1">
    <location>
        <begin position="261"/>
        <end position="270"/>
    </location>
</feature>
<feature type="compositionally biased region" description="Polar residues" evidence="1">
    <location>
        <begin position="72"/>
        <end position="85"/>
    </location>
</feature>